<proteinExistence type="predicted"/>
<keyword evidence="2" id="KW-1185">Reference proteome</keyword>
<name>A0AA88HSK5_ARTSF</name>
<sequence>MDVYEMNVEAVMENLSLDNDLPKSMSCGKTNGSGSECKDSGVFCSEELADSVLGEDAQGKVFVALRRRDSKKVAGIFIKDKSSYLRKLKKGELVSDEICVLDKVKRMSTDV</sequence>
<reference evidence="1" key="1">
    <citation type="submission" date="2023-07" db="EMBL/GenBank/DDBJ databases">
        <title>Chromosome-level genome assembly of Artemia franciscana.</title>
        <authorList>
            <person name="Jo E."/>
        </authorList>
    </citation>
    <scope>NUCLEOTIDE SEQUENCE</scope>
    <source>
        <tissue evidence="1">Whole body</tissue>
    </source>
</reference>
<gene>
    <name evidence="1" type="ORF">QYM36_009196</name>
</gene>
<comment type="caution">
    <text evidence="1">The sequence shown here is derived from an EMBL/GenBank/DDBJ whole genome shotgun (WGS) entry which is preliminary data.</text>
</comment>
<accession>A0AA88HSK5</accession>
<evidence type="ECO:0000313" key="2">
    <source>
        <dbReference type="Proteomes" id="UP001187531"/>
    </source>
</evidence>
<evidence type="ECO:0000313" key="1">
    <source>
        <dbReference type="EMBL" id="KAK2713241.1"/>
    </source>
</evidence>
<protein>
    <submittedName>
        <fullName evidence="1">Uncharacterized protein</fullName>
    </submittedName>
</protein>
<organism evidence="1 2">
    <name type="scientific">Artemia franciscana</name>
    <name type="common">Brine shrimp</name>
    <name type="synonym">Artemia sanfranciscana</name>
    <dbReference type="NCBI Taxonomy" id="6661"/>
    <lineage>
        <taxon>Eukaryota</taxon>
        <taxon>Metazoa</taxon>
        <taxon>Ecdysozoa</taxon>
        <taxon>Arthropoda</taxon>
        <taxon>Crustacea</taxon>
        <taxon>Branchiopoda</taxon>
        <taxon>Anostraca</taxon>
        <taxon>Artemiidae</taxon>
        <taxon>Artemia</taxon>
    </lineage>
</organism>
<dbReference type="EMBL" id="JAVRJZ010000014">
    <property type="protein sequence ID" value="KAK2713241.1"/>
    <property type="molecule type" value="Genomic_DNA"/>
</dbReference>
<dbReference type="AlphaFoldDB" id="A0AA88HSK5"/>
<dbReference type="Proteomes" id="UP001187531">
    <property type="component" value="Unassembled WGS sequence"/>
</dbReference>